<gene>
    <name evidence="2" type="ORF">GCM10011489_36540</name>
</gene>
<accession>A0A916TIB4</accession>
<evidence type="ECO:0000259" key="1">
    <source>
        <dbReference type="Pfam" id="PF00561"/>
    </source>
</evidence>
<dbReference type="RefSeq" id="WP_188588540.1">
    <property type="nucleotide sequence ID" value="NZ_BMGC01000045.1"/>
</dbReference>
<evidence type="ECO:0000313" key="3">
    <source>
        <dbReference type="Proteomes" id="UP000621454"/>
    </source>
</evidence>
<evidence type="ECO:0000313" key="2">
    <source>
        <dbReference type="EMBL" id="GGB45837.1"/>
    </source>
</evidence>
<reference evidence="2" key="2">
    <citation type="submission" date="2020-09" db="EMBL/GenBank/DDBJ databases">
        <authorList>
            <person name="Sun Q."/>
            <person name="Zhou Y."/>
        </authorList>
    </citation>
    <scope>NUCLEOTIDE SEQUENCE</scope>
    <source>
        <strain evidence="2">CGMCC 1.12827</strain>
    </source>
</reference>
<dbReference type="AlphaFoldDB" id="A0A916TIB4"/>
<protein>
    <recommendedName>
        <fullName evidence="1">AB hydrolase-1 domain-containing protein</fullName>
    </recommendedName>
</protein>
<dbReference type="SUPFAM" id="SSF53474">
    <property type="entry name" value="alpha/beta-Hydrolases"/>
    <property type="match status" value="1"/>
</dbReference>
<comment type="caution">
    <text evidence="2">The sequence shown here is derived from an EMBL/GenBank/DDBJ whole genome shotgun (WGS) entry which is preliminary data.</text>
</comment>
<dbReference type="InterPro" id="IPR000073">
    <property type="entry name" value="AB_hydrolase_1"/>
</dbReference>
<dbReference type="InterPro" id="IPR050266">
    <property type="entry name" value="AB_hydrolase_sf"/>
</dbReference>
<name>A0A916TIB4_9ACTN</name>
<dbReference type="InterPro" id="IPR029058">
    <property type="entry name" value="AB_hydrolase_fold"/>
</dbReference>
<proteinExistence type="predicted"/>
<dbReference type="EMBL" id="BMGC01000045">
    <property type="protein sequence ID" value="GGB45837.1"/>
    <property type="molecule type" value="Genomic_DNA"/>
</dbReference>
<sequence>MSVVIDTVAGKATKFFPVKPADHLPQGRMIDLPGRGGSTYVTDSAATGDSDPDAPAIILLHSVMTTGLMCWYATIPDLREHFRVITLDQRFHGRGITSGSFTLDDCADDTVAVADALGVDTFIAGGFSLGGGTAQVTWQRHPDRVDGLVLASTGPYFSGSRAVRADRVTRAVRAVTGRALSHIPPIKQSKLADTDISTGAWLFRQFRATRFDRLADISDGMADFDSRDWLGEIDVPTSVVVSTHDHTVSPKRQQILVDSIPQAHRFDVPAGHACCVLEPDLFAPEFTRAASDVAERVKSGPAQSRPA</sequence>
<dbReference type="Gene3D" id="3.40.50.1820">
    <property type="entry name" value="alpha/beta hydrolase"/>
    <property type="match status" value="1"/>
</dbReference>
<dbReference type="PANTHER" id="PTHR43798">
    <property type="entry name" value="MONOACYLGLYCEROL LIPASE"/>
    <property type="match status" value="1"/>
</dbReference>
<dbReference type="Proteomes" id="UP000621454">
    <property type="component" value="Unassembled WGS sequence"/>
</dbReference>
<reference evidence="2" key="1">
    <citation type="journal article" date="2014" name="Int. J. Syst. Evol. Microbiol.">
        <title>Complete genome sequence of Corynebacterium casei LMG S-19264T (=DSM 44701T), isolated from a smear-ripened cheese.</title>
        <authorList>
            <consortium name="US DOE Joint Genome Institute (JGI-PGF)"/>
            <person name="Walter F."/>
            <person name="Albersmeier A."/>
            <person name="Kalinowski J."/>
            <person name="Ruckert C."/>
        </authorList>
    </citation>
    <scope>NUCLEOTIDE SEQUENCE</scope>
    <source>
        <strain evidence="2">CGMCC 1.12827</strain>
    </source>
</reference>
<feature type="domain" description="AB hydrolase-1" evidence="1">
    <location>
        <begin position="55"/>
        <end position="155"/>
    </location>
</feature>
<dbReference type="Pfam" id="PF00561">
    <property type="entry name" value="Abhydrolase_1"/>
    <property type="match status" value="1"/>
</dbReference>
<organism evidence="2 3">
    <name type="scientific">Gordonia jinhuaensis</name>
    <dbReference type="NCBI Taxonomy" id="1517702"/>
    <lineage>
        <taxon>Bacteria</taxon>
        <taxon>Bacillati</taxon>
        <taxon>Actinomycetota</taxon>
        <taxon>Actinomycetes</taxon>
        <taxon>Mycobacteriales</taxon>
        <taxon>Gordoniaceae</taxon>
        <taxon>Gordonia</taxon>
    </lineage>
</organism>
<keyword evidence="3" id="KW-1185">Reference proteome</keyword>
<dbReference type="GO" id="GO:0003824">
    <property type="term" value="F:catalytic activity"/>
    <property type="evidence" value="ECO:0007669"/>
    <property type="project" value="UniProtKB-ARBA"/>
</dbReference>